<dbReference type="GO" id="GO:0005634">
    <property type="term" value="C:nucleus"/>
    <property type="evidence" value="ECO:0007669"/>
    <property type="project" value="TreeGrafter"/>
</dbReference>
<dbReference type="Proteomes" id="UP001324115">
    <property type="component" value="Unassembled WGS sequence"/>
</dbReference>
<dbReference type="GO" id="GO:0043138">
    <property type="term" value="F:3'-5' DNA helicase activity"/>
    <property type="evidence" value="ECO:0007669"/>
    <property type="project" value="TreeGrafter"/>
</dbReference>
<accession>A0AAN7E590</accession>
<dbReference type="GO" id="GO:0036297">
    <property type="term" value="P:interstrand cross-link repair"/>
    <property type="evidence" value="ECO:0007669"/>
    <property type="project" value="TreeGrafter"/>
</dbReference>
<reference evidence="2 3" key="1">
    <citation type="journal article" date="2023" name="G3 (Bethesda)">
        <title>A haplotype-resolved chromosome-scale genome for Quercus rubra L. provides insights into the genetics of adaptive traits for red oak species.</title>
        <authorList>
            <person name="Kapoor B."/>
            <person name="Jenkins J."/>
            <person name="Schmutz J."/>
            <person name="Zhebentyayeva T."/>
            <person name="Kuelheim C."/>
            <person name="Coggeshall M."/>
            <person name="Heim C."/>
            <person name="Lasky J.R."/>
            <person name="Leites L."/>
            <person name="Islam-Faridi N."/>
            <person name="Romero-Severson J."/>
            <person name="DeLeo V.L."/>
            <person name="Lucas S.M."/>
            <person name="Lazic D."/>
            <person name="Gailing O."/>
            <person name="Carlson J."/>
            <person name="Staton M."/>
        </authorList>
    </citation>
    <scope>NUCLEOTIDE SEQUENCE [LARGE SCALE GENOMIC DNA]</scope>
    <source>
        <strain evidence="2">Pseudo-F2</strain>
    </source>
</reference>
<comment type="caution">
    <text evidence="2">The sequence shown here is derived from an EMBL/GenBank/DDBJ whole genome shotgun (WGS) entry which is preliminary data.</text>
</comment>
<dbReference type="GO" id="GO:0006289">
    <property type="term" value="P:nucleotide-excision repair"/>
    <property type="evidence" value="ECO:0007669"/>
    <property type="project" value="TreeGrafter"/>
</dbReference>
<evidence type="ECO:0000313" key="2">
    <source>
        <dbReference type="EMBL" id="KAK4563302.1"/>
    </source>
</evidence>
<dbReference type="AlphaFoldDB" id="A0AAN7E590"/>
<protein>
    <recommendedName>
        <fullName evidence="1">Dynamin GTPase effector domain-containing protein</fullName>
    </recommendedName>
</protein>
<dbReference type="PANTHER" id="PTHR47957:SF3">
    <property type="entry name" value="ATP-DEPENDENT HELICASE HRQ1"/>
    <property type="match status" value="1"/>
</dbReference>
<dbReference type="PANTHER" id="PTHR47957">
    <property type="entry name" value="ATP-DEPENDENT HELICASE HRQ1"/>
    <property type="match status" value="1"/>
</dbReference>
<organism evidence="2 3">
    <name type="scientific">Quercus rubra</name>
    <name type="common">Northern red oak</name>
    <name type="synonym">Quercus borealis</name>
    <dbReference type="NCBI Taxonomy" id="3512"/>
    <lineage>
        <taxon>Eukaryota</taxon>
        <taxon>Viridiplantae</taxon>
        <taxon>Streptophyta</taxon>
        <taxon>Embryophyta</taxon>
        <taxon>Tracheophyta</taxon>
        <taxon>Spermatophyta</taxon>
        <taxon>Magnoliopsida</taxon>
        <taxon>eudicotyledons</taxon>
        <taxon>Gunneridae</taxon>
        <taxon>Pentapetalae</taxon>
        <taxon>rosids</taxon>
        <taxon>fabids</taxon>
        <taxon>Fagales</taxon>
        <taxon>Fagaceae</taxon>
        <taxon>Quercus</taxon>
    </lineage>
</organism>
<sequence>MVDHVNYLVWRVIICSSNHLWGRGNCKSVAWQVQMGPCYPIPQQMVHVEDIGARKAAYMEILNQLSENLRSALKSMGINKFYSHQALAQDQLRALLDMTKGIDASLNIGIYDGDTSQKERTWLRDNARLAKQLAELLDEDPALMDRRQQCARRLALYKSARDEIDSVSWSR</sequence>
<feature type="domain" description="Dynamin GTPase effector" evidence="1">
    <location>
        <begin position="131"/>
        <end position="167"/>
    </location>
</feature>
<proteinExistence type="predicted"/>
<gene>
    <name evidence="2" type="ORF">RGQ29_005703</name>
</gene>
<evidence type="ECO:0000259" key="1">
    <source>
        <dbReference type="Pfam" id="PF02212"/>
    </source>
</evidence>
<keyword evidence="3" id="KW-1185">Reference proteome</keyword>
<dbReference type="EMBL" id="JAXUIC010000011">
    <property type="protein sequence ID" value="KAK4563302.1"/>
    <property type="molecule type" value="Genomic_DNA"/>
</dbReference>
<evidence type="ECO:0000313" key="3">
    <source>
        <dbReference type="Proteomes" id="UP001324115"/>
    </source>
</evidence>
<dbReference type="InterPro" id="IPR003130">
    <property type="entry name" value="GED"/>
</dbReference>
<name>A0AAN7E590_QUERU</name>
<dbReference type="Pfam" id="PF02212">
    <property type="entry name" value="GED"/>
    <property type="match status" value="1"/>
</dbReference>
<dbReference type="GO" id="GO:0005525">
    <property type="term" value="F:GTP binding"/>
    <property type="evidence" value="ECO:0007669"/>
    <property type="project" value="InterPro"/>
</dbReference>
<dbReference type="GO" id="GO:0003924">
    <property type="term" value="F:GTPase activity"/>
    <property type="evidence" value="ECO:0007669"/>
    <property type="project" value="InterPro"/>
</dbReference>